<dbReference type="InterPro" id="IPR000477">
    <property type="entry name" value="RT_dom"/>
</dbReference>
<gene>
    <name evidence="2" type="ORF">A3J93_04045</name>
</gene>
<evidence type="ECO:0000259" key="1">
    <source>
        <dbReference type="PROSITE" id="PS50878"/>
    </source>
</evidence>
<reference evidence="2 3" key="1">
    <citation type="journal article" date="2016" name="Nat. Commun.">
        <title>Thousands of microbial genomes shed light on interconnected biogeochemical processes in an aquifer system.</title>
        <authorList>
            <person name="Anantharaman K."/>
            <person name="Brown C.T."/>
            <person name="Hug L.A."/>
            <person name="Sharon I."/>
            <person name="Castelle C.J."/>
            <person name="Probst A.J."/>
            <person name="Thomas B.C."/>
            <person name="Singh A."/>
            <person name="Wilkins M.J."/>
            <person name="Karaoz U."/>
            <person name="Brodie E.L."/>
            <person name="Williams K.H."/>
            <person name="Hubbard S.S."/>
            <person name="Banfield J.F."/>
        </authorList>
    </citation>
    <scope>NUCLEOTIDE SEQUENCE [LARGE SCALE GENOMIC DNA]</scope>
</reference>
<dbReference type="EMBL" id="MFQZ01000006">
    <property type="protein sequence ID" value="OGH88112.1"/>
    <property type="molecule type" value="Genomic_DNA"/>
</dbReference>
<protein>
    <recommendedName>
        <fullName evidence="1">Reverse transcriptase domain-containing protein</fullName>
    </recommendedName>
</protein>
<name>A0A1F6NVY6_9BACT</name>
<evidence type="ECO:0000313" key="2">
    <source>
        <dbReference type="EMBL" id="OGH88112.1"/>
    </source>
</evidence>
<evidence type="ECO:0000313" key="3">
    <source>
        <dbReference type="Proteomes" id="UP000177907"/>
    </source>
</evidence>
<dbReference type="Proteomes" id="UP000177907">
    <property type="component" value="Unassembled WGS sequence"/>
</dbReference>
<feature type="domain" description="Reverse transcriptase" evidence="1">
    <location>
        <begin position="1"/>
        <end position="74"/>
    </location>
</feature>
<sequence>MNELDRLVKHILKPQFYLRYGDDFIIIAPKREIVENMRKQMIFFLNNSLGLVLNPKNDIILPVRRGIHFLGVEIYPTGRRLKNRIWQRAQIKLNERNISSYSGLIKQNFTKKIPYFDWLITKIYD</sequence>
<proteinExistence type="predicted"/>
<dbReference type="AlphaFoldDB" id="A0A1F6NVY6"/>
<dbReference type="PROSITE" id="PS50878">
    <property type="entry name" value="RT_POL"/>
    <property type="match status" value="1"/>
</dbReference>
<comment type="caution">
    <text evidence="2">The sequence shown here is derived from an EMBL/GenBank/DDBJ whole genome shotgun (WGS) entry which is preliminary data.</text>
</comment>
<dbReference type="SUPFAM" id="SSF56672">
    <property type="entry name" value="DNA/RNA polymerases"/>
    <property type="match status" value="1"/>
</dbReference>
<organism evidence="2 3">
    <name type="scientific">Candidatus Magasanikbacteria bacterium RIFOXYC2_FULL_42_28</name>
    <dbReference type="NCBI Taxonomy" id="1798704"/>
    <lineage>
        <taxon>Bacteria</taxon>
        <taxon>Candidatus Magasanikiibacteriota</taxon>
    </lineage>
</organism>
<dbReference type="STRING" id="1798704.A3J93_04045"/>
<dbReference type="InterPro" id="IPR043502">
    <property type="entry name" value="DNA/RNA_pol_sf"/>
</dbReference>
<accession>A0A1F6NVY6</accession>